<dbReference type="InterPro" id="IPR036942">
    <property type="entry name" value="Beta-barrel_TonB_sf"/>
</dbReference>
<dbReference type="Pfam" id="PF13715">
    <property type="entry name" value="CarbopepD_reg_2"/>
    <property type="match status" value="1"/>
</dbReference>
<dbReference type="EMBL" id="FWXT01000001">
    <property type="protein sequence ID" value="SMC63424.1"/>
    <property type="molecule type" value="Genomic_DNA"/>
</dbReference>
<organism evidence="13 14">
    <name type="scientific">Pedobacter africanus</name>
    <dbReference type="NCBI Taxonomy" id="151894"/>
    <lineage>
        <taxon>Bacteria</taxon>
        <taxon>Pseudomonadati</taxon>
        <taxon>Bacteroidota</taxon>
        <taxon>Sphingobacteriia</taxon>
        <taxon>Sphingobacteriales</taxon>
        <taxon>Sphingobacteriaceae</taxon>
        <taxon>Pedobacter</taxon>
    </lineage>
</organism>
<keyword evidence="14" id="KW-1185">Reference proteome</keyword>
<evidence type="ECO:0000256" key="7">
    <source>
        <dbReference type="ARBA" id="ARBA00023077"/>
    </source>
</evidence>
<keyword evidence="7 11" id="KW-0798">TonB box</keyword>
<dbReference type="InterPro" id="IPR023997">
    <property type="entry name" value="TonB-dep_OMP_SusC/RagA_CS"/>
</dbReference>
<dbReference type="Pfam" id="PF00593">
    <property type="entry name" value="TonB_dep_Rec_b-barrel"/>
    <property type="match status" value="1"/>
</dbReference>
<protein>
    <submittedName>
        <fullName evidence="13">TonB-linked outer membrane protein, SusC/RagA family</fullName>
    </submittedName>
</protein>
<dbReference type="Pfam" id="PF07715">
    <property type="entry name" value="Plug"/>
    <property type="match status" value="1"/>
</dbReference>
<comment type="similarity">
    <text evidence="10 11">Belongs to the TonB-dependent receptor family.</text>
</comment>
<feature type="domain" description="Secretin/TonB short N-terminal" evidence="12">
    <location>
        <begin position="69"/>
        <end position="120"/>
    </location>
</feature>
<keyword evidence="3 10" id="KW-1134">Transmembrane beta strand</keyword>
<dbReference type="NCBIfam" id="TIGR04057">
    <property type="entry name" value="SusC_RagA_signa"/>
    <property type="match status" value="1"/>
</dbReference>
<evidence type="ECO:0000259" key="12">
    <source>
        <dbReference type="SMART" id="SM00965"/>
    </source>
</evidence>
<sequence>MKQILPGKYAGECRSFNRKLLLVMRLTIFLLIAGCLAVQASGYAQKVNLSVRNAGMESVCLDIKKQTGYFFLYDADVLKKSGKVNLELKNAELTEALKQLTAGKALEYKIIDKTVIISEARSVQTMQEEIIVKGTVKSKEAPGQPDLALPGVVVTLKGTKKAVLTFGDGTYSIKAPANGTLVFSMVGYGTKEIAINGNKIIDIVMAETASQLNEVIVTAYGTSEKKENQIGSAFQVNRKDLDRKPLDRIDKLLEGIVPGLQVDMQDATAASARPRFQTRLRGDATFSSSNEPLWVLDGIPINTGDETNMIPGTNTSVSPLSYLNPNDIESITVLKDATATSIYGANGANGVILITTTRGRDGENRINYSFRTGLNLLNDNRFHVLSANEYRELISESFANSPLSVNPVEDLGTSTDWYDIFYRNGVTSQHDLSFSGGNEKTRYYVSGAYYKEKPIMINNTTQRFSTRINLDQKVNRSIDMFFRLGASYNLNDMFNPGNAYYINRPIDSPFNPDGSYVMKFYNKLADAKFNDDNQKTMAMNGNIGGTIRILPELSYTTTNGIDYSSVNESMYTSMLTFLGRDGGEAYKGQSTVFTWNSQHRINFDKKFGNHSFSALLGGEATNRDRRSLSANGIGFANDKIREVTYAATRTGSSSAAEQSGLSYYGQLNYSLSDKYHLIGSFRGDANSDFGTDVRWATFKSIGAAWTISKEKFWSVKEIDFAKIKLSYGTNGNSRIGAYKSKGIYSMGTDNSYIGMPGAIMSNGENPVLSWETTYILNGGISLGLFKRISLELEAYQNITKNILDDVDVSRTSGFTGILQNLGTVKNRGIELTLNTQNIMKKDFEWKTRFNLSHNSNHIVKLYNGNNKVFGNTIRSVGDAIGTFYLIRWAGVDPRDGGPLWYDNRGNITKEFDLNNRVILDDPNPDFFGGMTNTFQYKNFSFSALMVYNVGGYAFSALQRDAESDGRNLASDNQSRNQLDRWREAGDLSIVPKTVLGENANNGRNSTRFLHRKTSLRLTNVSVNYAIPESALKAIRLRRASIYAQADNVGFWTPYKTKKGYNDYKNYFNPYPQPLVLSFGLNVGF</sequence>
<dbReference type="InterPro" id="IPR011662">
    <property type="entry name" value="Secretin/TonB_short_N"/>
</dbReference>
<dbReference type="InterPro" id="IPR039426">
    <property type="entry name" value="TonB-dep_rcpt-like"/>
</dbReference>
<dbReference type="SMART" id="SM00965">
    <property type="entry name" value="STN"/>
    <property type="match status" value="1"/>
</dbReference>
<dbReference type="SUPFAM" id="SSF49464">
    <property type="entry name" value="Carboxypeptidase regulatory domain-like"/>
    <property type="match status" value="1"/>
</dbReference>
<evidence type="ECO:0000256" key="8">
    <source>
        <dbReference type="ARBA" id="ARBA00023136"/>
    </source>
</evidence>
<keyword evidence="4" id="KW-0410">Iron transport</keyword>
<dbReference type="AlphaFoldDB" id="A0A1W2AS55"/>
<evidence type="ECO:0000256" key="5">
    <source>
        <dbReference type="ARBA" id="ARBA00022692"/>
    </source>
</evidence>
<keyword evidence="6" id="KW-0408">Iron</keyword>
<keyword evidence="9 10" id="KW-0998">Cell outer membrane</keyword>
<keyword evidence="2 10" id="KW-0813">Transport</keyword>
<dbReference type="STRING" id="151894.SAMN04488524_1619"/>
<evidence type="ECO:0000256" key="10">
    <source>
        <dbReference type="PROSITE-ProRule" id="PRU01360"/>
    </source>
</evidence>
<reference evidence="14" key="1">
    <citation type="submission" date="2017-04" db="EMBL/GenBank/DDBJ databases">
        <authorList>
            <person name="Varghese N."/>
            <person name="Submissions S."/>
        </authorList>
    </citation>
    <scope>NUCLEOTIDE SEQUENCE [LARGE SCALE GENOMIC DNA]</scope>
    <source>
        <strain evidence="14">DSM 12126</strain>
    </source>
</reference>
<dbReference type="InterPro" id="IPR000531">
    <property type="entry name" value="Beta-barrel_TonB"/>
</dbReference>
<accession>A0A1W2AS55</accession>
<dbReference type="Gene3D" id="2.40.170.20">
    <property type="entry name" value="TonB-dependent receptor, beta-barrel domain"/>
    <property type="match status" value="1"/>
</dbReference>
<dbReference type="GO" id="GO:0006826">
    <property type="term" value="P:iron ion transport"/>
    <property type="evidence" value="ECO:0007669"/>
    <property type="project" value="UniProtKB-KW"/>
</dbReference>
<dbReference type="Proteomes" id="UP000192756">
    <property type="component" value="Unassembled WGS sequence"/>
</dbReference>
<name>A0A1W2AS55_9SPHI</name>
<dbReference type="Pfam" id="PF07660">
    <property type="entry name" value="STN"/>
    <property type="match status" value="1"/>
</dbReference>
<dbReference type="InterPro" id="IPR037066">
    <property type="entry name" value="Plug_dom_sf"/>
</dbReference>
<comment type="subcellular location">
    <subcellularLocation>
        <location evidence="1 10">Cell outer membrane</location>
        <topology evidence="1 10">Multi-pass membrane protein</topology>
    </subcellularLocation>
</comment>
<dbReference type="InterPro" id="IPR023996">
    <property type="entry name" value="TonB-dep_OMP_SusC/RagA"/>
</dbReference>
<proteinExistence type="inferred from homology"/>
<keyword evidence="8 10" id="KW-0472">Membrane</keyword>
<evidence type="ECO:0000313" key="14">
    <source>
        <dbReference type="Proteomes" id="UP000192756"/>
    </source>
</evidence>
<evidence type="ECO:0000256" key="9">
    <source>
        <dbReference type="ARBA" id="ARBA00023237"/>
    </source>
</evidence>
<dbReference type="InterPro" id="IPR008969">
    <property type="entry name" value="CarboxyPept-like_regulatory"/>
</dbReference>
<evidence type="ECO:0000256" key="6">
    <source>
        <dbReference type="ARBA" id="ARBA00023004"/>
    </source>
</evidence>
<evidence type="ECO:0000256" key="11">
    <source>
        <dbReference type="RuleBase" id="RU003357"/>
    </source>
</evidence>
<evidence type="ECO:0000313" key="13">
    <source>
        <dbReference type="EMBL" id="SMC63424.1"/>
    </source>
</evidence>
<evidence type="ECO:0000256" key="4">
    <source>
        <dbReference type="ARBA" id="ARBA00022496"/>
    </source>
</evidence>
<dbReference type="NCBIfam" id="TIGR04056">
    <property type="entry name" value="OMP_RagA_SusC"/>
    <property type="match status" value="1"/>
</dbReference>
<dbReference type="InterPro" id="IPR012910">
    <property type="entry name" value="Plug_dom"/>
</dbReference>
<dbReference type="Gene3D" id="2.170.130.10">
    <property type="entry name" value="TonB-dependent receptor, plug domain"/>
    <property type="match status" value="1"/>
</dbReference>
<dbReference type="SUPFAM" id="SSF56935">
    <property type="entry name" value="Porins"/>
    <property type="match status" value="1"/>
</dbReference>
<evidence type="ECO:0000256" key="1">
    <source>
        <dbReference type="ARBA" id="ARBA00004571"/>
    </source>
</evidence>
<dbReference type="GO" id="GO:0009279">
    <property type="term" value="C:cell outer membrane"/>
    <property type="evidence" value="ECO:0007669"/>
    <property type="project" value="UniProtKB-SubCell"/>
</dbReference>
<dbReference type="PROSITE" id="PS52016">
    <property type="entry name" value="TONB_DEPENDENT_REC_3"/>
    <property type="match status" value="1"/>
</dbReference>
<gene>
    <name evidence="13" type="ORF">SAMN04488524_1619</name>
</gene>
<evidence type="ECO:0000256" key="3">
    <source>
        <dbReference type="ARBA" id="ARBA00022452"/>
    </source>
</evidence>
<keyword evidence="5 10" id="KW-0812">Transmembrane</keyword>
<evidence type="ECO:0000256" key="2">
    <source>
        <dbReference type="ARBA" id="ARBA00022448"/>
    </source>
</evidence>
<keyword evidence="4" id="KW-0406">Ion transport</keyword>